<evidence type="ECO:0000259" key="3">
    <source>
        <dbReference type="Pfam" id="PF12733"/>
    </source>
</evidence>
<feature type="domain" description="Cadherin-like beta-sandwich-like" evidence="3">
    <location>
        <begin position="256"/>
        <end position="346"/>
    </location>
</feature>
<dbReference type="Gene3D" id="2.60.40.10">
    <property type="entry name" value="Immunoglobulins"/>
    <property type="match status" value="1"/>
</dbReference>
<feature type="chain" id="PRO_5015587861" description="Cadherin-like beta-sandwich-like domain-containing protein" evidence="2">
    <location>
        <begin position="26"/>
        <end position="792"/>
    </location>
</feature>
<organism evidence="4 5">
    <name type="scientific">Homoserinimonas hongtaonis</name>
    <dbReference type="NCBI Taxonomy" id="2079791"/>
    <lineage>
        <taxon>Bacteria</taxon>
        <taxon>Bacillati</taxon>
        <taxon>Actinomycetota</taxon>
        <taxon>Actinomycetes</taxon>
        <taxon>Micrococcales</taxon>
        <taxon>Microbacteriaceae</taxon>
        <taxon>Homoserinimonas</taxon>
    </lineage>
</organism>
<proteinExistence type="predicted"/>
<feature type="domain" description="Cadherin-like beta-sandwich-like" evidence="3">
    <location>
        <begin position="548"/>
        <end position="632"/>
    </location>
</feature>
<dbReference type="Pfam" id="PF12733">
    <property type="entry name" value="Cadherin-like"/>
    <property type="match status" value="6"/>
</dbReference>
<dbReference type="InterPro" id="IPR013783">
    <property type="entry name" value="Ig-like_fold"/>
</dbReference>
<dbReference type="InterPro" id="IPR025883">
    <property type="entry name" value="Cadherin-like_domain"/>
</dbReference>
<accession>A0A2U1SZV4</accession>
<evidence type="ECO:0000256" key="1">
    <source>
        <dbReference type="SAM" id="Phobius"/>
    </source>
</evidence>
<feature type="domain" description="Cadherin-like beta-sandwich-like" evidence="3">
    <location>
        <begin position="70"/>
        <end position="150"/>
    </location>
</feature>
<protein>
    <recommendedName>
        <fullName evidence="3">Cadherin-like beta-sandwich-like domain-containing protein</fullName>
    </recommendedName>
</protein>
<evidence type="ECO:0000256" key="2">
    <source>
        <dbReference type="SAM" id="SignalP"/>
    </source>
</evidence>
<dbReference type="PROSITE" id="PS51318">
    <property type="entry name" value="TAT"/>
    <property type="match status" value="1"/>
</dbReference>
<dbReference type="InterPro" id="IPR006311">
    <property type="entry name" value="TAT_signal"/>
</dbReference>
<keyword evidence="5" id="KW-1185">Reference proteome</keyword>
<keyword evidence="2" id="KW-0732">Signal</keyword>
<dbReference type="AlphaFoldDB" id="A0A2U1SZV4"/>
<keyword evidence="1" id="KW-0472">Membrane</keyword>
<dbReference type="RefSeq" id="WP_108997139.1">
    <property type="nucleotide sequence ID" value="NZ_QEEX01000001.1"/>
</dbReference>
<evidence type="ECO:0000313" key="5">
    <source>
        <dbReference type="Proteomes" id="UP000244978"/>
    </source>
</evidence>
<keyword evidence="1" id="KW-1133">Transmembrane helix</keyword>
<feature type="transmembrane region" description="Helical" evidence="1">
    <location>
        <begin position="764"/>
        <end position="784"/>
    </location>
</feature>
<evidence type="ECO:0000313" key="4">
    <source>
        <dbReference type="EMBL" id="PWB97136.1"/>
    </source>
</evidence>
<keyword evidence="1" id="KW-0812">Transmembrane</keyword>
<dbReference type="EMBL" id="QEEX01000001">
    <property type="protein sequence ID" value="PWB97136.1"/>
    <property type="molecule type" value="Genomic_DNA"/>
</dbReference>
<sequence length="792" mass="77069">MSRTLLRRCAALATALLLAAGMAFASPVSPAAQADPIDCMSVMMRCGGGGGSGSPGYATLSGLSLSEGTLSPGFSVGSSSYTASVGNATASITVTPTAADPVALITVNGVPTASGTASSVIPLNVGTTIVYVQARYDGGGSSAYTVAITRAPSSNANLSALSLSSGTLAPAFDSATTGYTASVTNATTSLTVTPTVADATASVTVNGVTAAGGSASGAIALNVGSNTMTVIVTAQSGATKTYTVTVTREASANANLSALSLSSGALAPAFAAATSSYTASVVHATTSLTVTPTLVDANASVTVNGVAVTSGSASGAITLNVGSNTLTVEVTAQNGATKTYTVTVTRAASSNNDLSGLSLSSGTLSPAFASATTGYTASVDNTTTALTVTPTVADANASVTVNGVAVTSGNASGAIALGVGSNTVTVVVTAQDGSTKTYTVTITRAAPDLTLDSLTLSHGTLSPSFSASTTAYTADVGYDILSIDVGATTGNAAAVLAINGKAAKPATISLAVGENTIEVVTAKDGITRTTTITVTRAGPSTNASLGAITVSGGSLSPAFDAARTSYTATVGYLTTEFTVGATAADAAATLLINGNRVTSAVVPLTVGANTVTIVATAQDGTTSRTTTIVITRSEAALPSATIEVEFAQGDSVAGSTSHVSASNLLPGSVATLTMRSAPVVLATGTVLADGTIVLDATLPAGTEPGAHRLIFDGVAQDGSAVTRTVWFTVLRNGTIGAVSLTGPVAYVEPAATAVTKLPATGADAAASVLLGAAASILGLLLLMLGSRRRVRI</sequence>
<comment type="caution">
    <text evidence="4">The sequence shown here is derived from an EMBL/GenBank/DDBJ whole genome shotgun (WGS) entry which is preliminary data.</text>
</comment>
<dbReference type="PANTHER" id="PTHR14776:SF1">
    <property type="entry name" value="CADHERIN-LIKE AND PC-ESTERASE DOMAIN-CONTAINING PROTEIN 1"/>
    <property type="match status" value="1"/>
</dbReference>
<name>A0A2U1SZV4_9MICO</name>
<reference evidence="5" key="1">
    <citation type="submission" date="2018-04" db="EMBL/GenBank/DDBJ databases">
        <authorList>
            <person name="Liu S."/>
            <person name="Wang Z."/>
            <person name="Li J."/>
        </authorList>
    </citation>
    <scope>NUCLEOTIDE SEQUENCE [LARGE SCALE GENOMIC DNA]</scope>
    <source>
        <strain evidence="5">S1194</strain>
    </source>
</reference>
<feature type="domain" description="Cadherin-like beta-sandwich-like" evidence="3">
    <location>
        <begin position="159"/>
        <end position="249"/>
    </location>
</feature>
<dbReference type="Proteomes" id="UP000244978">
    <property type="component" value="Unassembled WGS sequence"/>
</dbReference>
<feature type="domain" description="Cadherin-like beta-sandwich-like" evidence="3">
    <location>
        <begin position="452"/>
        <end position="536"/>
    </location>
</feature>
<feature type="signal peptide" evidence="2">
    <location>
        <begin position="1"/>
        <end position="25"/>
    </location>
</feature>
<dbReference type="GO" id="GO:0005975">
    <property type="term" value="P:carbohydrate metabolic process"/>
    <property type="evidence" value="ECO:0007669"/>
    <property type="project" value="UniProtKB-ARBA"/>
</dbReference>
<dbReference type="PANTHER" id="PTHR14776">
    <property type="entry name" value="CADHERIN-LIKE AND PC-ESTERASE DOMAIN-CONTAINING PROTEIN 1"/>
    <property type="match status" value="1"/>
</dbReference>
<gene>
    <name evidence="4" type="ORF">DF220_04255</name>
</gene>
<feature type="domain" description="Cadherin-like beta-sandwich-like" evidence="3">
    <location>
        <begin position="360"/>
        <end position="444"/>
    </location>
</feature>
<dbReference type="NCBIfam" id="TIGR01167">
    <property type="entry name" value="LPXTG_anchor"/>
    <property type="match status" value="1"/>
</dbReference>